<keyword evidence="8" id="KW-1185">Reference proteome</keyword>
<evidence type="ECO:0000256" key="4">
    <source>
        <dbReference type="ARBA" id="ARBA00023242"/>
    </source>
</evidence>
<gene>
    <name evidence="7" type="ORF">PVL29_002454</name>
</gene>
<dbReference type="Gene3D" id="2.170.150.80">
    <property type="entry name" value="NAC domain"/>
    <property type="match status" value="1"/>
</dbReference>
<dbReference type="SUPFAM" id="SSF101941">
    <property type="entry name" value="NAC domain"/>
    <property type="match status" value="1"/>
</dbReference>
<keyword evidence="2" id="KW-0238">DNA-binding</keyword>
<evidence type="ECO:0000256" key="5">
    <source>
        <dbReference type="SAM" id="MobiDB-lite"/>
    </source>
</evidence>
<name>A0AA39E842_VITRO</name>
<dbReference type="AlphaFoldDB" id="A0AA39E842"/>
<comment type="caution">
    <text evidence="7">The sequence shown here is derived from an EMBL/GenBank/DDBJ whole genome shotgun (WGS) entry which is preliminary data.</text>
</comment>
<dbReference type="PANTHER" id="PTHR31719">
    <property type="entry name" value="NAC TRANSCRIPTION FACTOR 56"/>
    <property type="match status" value="1"/>
</dbReference>
<reference evidence="7 8" key="1">
    <citation type="journal article" date="2023" name="BMC Biotechnol.">
        <title>Vitis rotundifolia cv Carlos genome sequencing.</title>
        <authorList>
            <person name="Huff M."/>
            <person name="Hulse-Kemp A."/>
            <person name="Scheffler B."/>
            <person name="Youngblood R."/>
            <person name="Simpson S."/>
            <person name="Babiker E."/>
            <person name="Staton M."/>
        </authorList>
    </citation>
    <scope>NUCLEOTIDE SEQUENCE [LARGE SCALE GENOMIC DNA]</scope>
    <source>
        <tissue evidence="7">Leaf</tissue>
    </source>
</reference>
<dbReference type="GO" id="GO:0006355">
    <property type="term" value="P:regulation of DNA-templated transcription"/>
    <property type="evidence" value="ECO:0007669"/>
    <property type="project" value="InterPro"/>
</dbReference>
<dbReference type="Proteomes" id="UP001168098">
    <property type="component" value="Unassembled WGS sequence"/>
</dbReference>
<feature type="region of interest" description="Disordered" evidence="5">
    <location>
        <begin position="1"/>
        <end position="25"/>
    </location>
</feature>
<protein>
    <recommendedName>
        <fullName evidence="6">NAC domain-containing protein</fullName>
    </recommendedName>
</protein>
<dbReference type="EMBL" id="JARBHA010000002">
    <property type="protein sequence ID" value="KAJ9707437.1"/>
    <property type="molecule type" value="Genomic_DNA"/>
</dbReference>
<keyword evidence="1" id="KW-0805">Transcription regulation</keyword>
<feature type="domain" description="NAC" evidence="6">
    <location>
        <begin position="30"/>
        <end position="93"/>
    </location>
</feature>
<sequence>MNLSELGEDASLQTVATKGKSEEVQNNRNEDAEIIVFYSRKKIDHQSLPLNKIIEVDLYAYDPDEFAVRYKPSENDEWFYFTLRDRKYGMGNSFMDEAFKNGFKTNWIMHAFKVAKPPKPPRRSGVNDMRLDDYVLCGVYREDEMIYKRSRHESRLDESDPSSSKILRLDLFNPNPSEPQPRTEIFQSPQEHDHFALQSNTQFPILDPSVFIKIEMTQTEMADVHCSNCDGHVGCKIV</sequence>
<evidence type="ECO:0000256" key="2">
    <source>
        <dbReference type="ARBA" id="ARBA00023125"/>
    </source>
</evidence>
<dbReference type="PANTHER" id="PTHR31719:SF179">
    <property type="entry name" value="OS08G0148400 PROTEIN"/>
    <property type="match status" value="1"/>
</dbReference>
<evidence type="ECO:0000256" key="1">
    <source>
        <dbReference type="ARBA" id="ARBA00023015"/>
    </source>
</evidence>
<organism evidence="7 8">
    <name type="scientific">Vitis rotundifolia</name>
    <name type="common">Muscadine grape</name>
    <dbReference type="NCBI Taxonomy" id="103349"/>
    <lineage>
        <taxon>Eukaryota</taxon>
        <taxon>Viridiplantae</taxon>
        <taxon>Streptophyta</taxon>
        <taxon>Embryophyta</taxon>
        <taxon>Tracheophyta</taxon>
        <taxon>Spermatophyta</taxon>
        <taxon>Magnoliopsida</taxon>
        <taxon>eudicotyledons</taxon>
        <taxon>Gunneridae</taxon>
        <taxon>Pentapetalae</taxon>
        <taxon>rosids</taxon>
        <taxon>Vitales</taxon>
        <taxon>Vitaceae</taxon>
        <taxon>Viteae</taxon>
        <taxon>Vitis</taxon>
    </lineage>
</organism>
<dbReference type="InterPro" id="IPR003441">
    <property type="entry name" value="NAC-dom"/>
</dbReference>
<proteinExistence type="predicted"/>
<keyword evidence="3" id="KW-0804">Transcription</keyword>
<dbReference type="InterPro" id="IPR036093">
    <property type="entry name" value="NAC_dom_sf"/>
</dbReference>
<accession>A0AA39E842</accession>
<evidence type="ECO:0000313" key="8">
    <source>
        <dbReference type="Proteomes" id="UP001168098"/>
    </source>
</evidence>
<evidence type="ECO:0000256" key="3">
    <source>
        <dbReference type="ARBA" id="ARBA00023163"/>
    </source>
</evidence>
<dbReference type="Pfam" id="PF02365">
    <property type="entry name" value="NAM"/>
    <property type="match status" value="1"/>
</dbReference>
<dbReference type="GO" id="GO:0003677">
    <property type="term" value="F:DNA binding"/>
    <property type="evidence" value="ECO:0007669"/>
    <property type="project" value="UniProtKB-KW"/>
</dbReference>
<evidence type="ECO:0000259" key="6">
    <source>
        <dbReference type="Pfam" id="PF02365"/>
    </source>
</evidence>
<evidence type="ECO:0000313" key="7">
    <source>
        <dbReference type="EMBL" id="KAJ9707437.1"/>
    </source>
</evidence>
<keyword evidence="4" id="KW-0539">Nucleus</keyword>